<dbReference type="CDD" id="cd00060">
    <property type="entry name" value="FHA"/>
    <property type="match status" value="1"/>
</dbReference>
<dbReference type="NCBIfam" id="TIGR00254">
    <property type="entry name" value="GGDEF"/>
    <property type="match status" value="1"/>
</dbReference>
<evidence type="ECO:0000313" key="5">
    <source>
        <dbReference type="EMBL" id="MBE4749314.1"/>
    </source>
</evidence>
<dbReference type="PANTHER" id="PTHR45138">
    <property type="entry name" value="REGULATORY COMPONENTS OF SENSORY TRANSDUCTION SYSTEM"/>
    <property type="match status" value="1"/>
</dbReference>
<dbReference type="PROSITE" id="PS50006">
    <property type="entry name" value="FHA_DOMAIN"/>
    <property type="match status" value="1"/>
</dbReference>
<dbReference type="CDD" id="cd01949">
    <property type="entry name" value="GGDEF"/>
    <property type="match status" value="1"/>
</dbReference>
<comment type="caution">
    <text evidence="5">The sequence shown here is derived from an EMBL/GenBank/DDBJ whole genome shotgun (WGS) entry which is preliminary data.</text>
</comment>
<dbReference type="InterPro" id="IPR029787">
    <property type="entry name" value="Nucleotide_cyclase"/>
</dbReference>
<organism evidence="5 6">
    <name type="scientific">Corallococcus soli</name>
    <dbReference type="NCBI Taxonomy" id="2710757"/>
    <lineage>
        <taxon>Bacteria</taxon>
        <taxon>Pseudomonadati</taxon>
        <taxon>Myxococcota</taxon>
        <taxon>Myxococcia</taxon>
        <taxon>Myxococcales</taxon>
        <taxon>Cystobacterineae</taxon>
        <taxon>Myxococcaceae</taxon>
        <taxon>Corallococcus</taxon>
    </lineage>
</organism>
<sequence length="293" mass="33053">MGQKETVVTVISKISERPVNLDAALVVIYGLDLGRKFDLTREETLIGRSSKADIQIDQEAVSRNHARITNTTKGVRIEDLGSTNGTFVNDDVAPGGGRSLQNGDLVKIGRTIFKFIAGGNIEAAYHDEIYRLTTMDGLTQIYNRRYFDEQLDREISRSRRYERTLSLVMLDLDHFKEVNDTFGHLAGDSVLKQLASTVRTRIRREDVFARYGGEEFALLLPEITLGGARQLAEKVRKLVERQRFEFDKQVIPVTLSVGVATLEPHHREPGELVRAADERLFEAKHQGRNRVCG</sequence>
<dbReference type="InterPro" id="IPR000160">
    <property type="entry name" value="GGDEF_dom"/>
</dbReference>
<dbReference type="SMART" id="SM00240">
    <property type="entry name" value="FHA"/>
    <property type="match status" value="1"/>
</dbReference>
<dbReference type="EC" id="2.7.7.65" evidence="1"/>
<proteinExistence type="predicted"/>
<dbReference type="PANTHER" id="PTHR45138:SF9">
    <property type="entry name" value="DIGUANYLATE CYCLASE DGCM-RELATED"/>
    <property type="match status" value="1"/>
</dbReference>
<dbReference type="EMBL" id="JAAIYO010000003">
    <property type="protein sequence ID" value="MBE4749314.1"/>
    <property type="molecule type" value="Genomic_DNA"/>
</dbReference>
<dbReference type="InterPro" id="IPR000253">
    <property type="entry name" value="FHA_dom"/>
</dbReference>
<name>A0ABR9PN30_9BACT</name>
<dbReference type="Gene3D" id="2.60.200.20">
    <property type="match status" value="1"/>
</dbReference>
<gene>
    <name evidence="5" type="ORF">G4177_14195</name>
</gene>
<evidence type="ECO:0000259" key="3">
    <source>
        <dbReference type="PROSITE" id="PS50006"/>
    </source>
</evidence>
<dbReference type="SMART" id="SM00267">
    <property type="entry name" value="GGDEF"/>
    <property type="match status" value="1"/>
</dbReference>
<evidence type="ECO:0000259" key="4">
    <source>
        <dbReference type="PROSITE" id="PS50887"/>
    </source>
</evidence>
<dbReference type="Gene3D" id="3.30.70.270">
    <property type="match status" value="1"/>
</dbReference>
<dbReference type="Pfam" id="PF00498">
    <property type="entry name" value="FHA"/>
    <property type="match status" value="1"/>
</dbReference>
<dbReference type="InterPro" id="IPR050469">
    <property type="entry name" value="Diguanylate_Cyclase"/>
</dbReference>
<feature type="domain" description="GGDEF" evidence="4">
    <location>
        <begin position="163"/>
        <end position="293"/>
    </location>
</feature>
<evidence type="ECO:0000256" key="2">
    <source>
        <dbReference type="ARBA" id="ARBA00034247"/>
    </source>
</evidence>
<dbReference type="RefSeq" id="WP_193348692.1">
    <property type="nucleotide sequence ID" value="NZ_CBCSIP010000113.1"/>
</dbReference>
<accession>A0ABR9PN30</accession>
<evidence type="ECO:0000313" key="6">
    <source>
        <dbReference type="Proteomes" id="UP001516472"/>
    </source>
</evidence>
<dbReference type="InterPro" id="IPR043128">
    <property type="entry name" value="Rev_trsase/Diguanyl_cyclase"/>
</dbReference>
<protein>
    <recommendedName>
        <fullName evidence="1">diguanylate cyclase</fullName>
        <ecNumber evidence="1">2.7.7.65</ecNumber>
    </recommendedName>
</protein>
<evidence type="ECO:0000256" key="1">
    <source>
        <dbReference type="ARBA" id="ARBA00012528"/>
    </source>
</evidence>
<comment type="catalytic activity">
    <reaction evidence="2">
        <text>2 GTP = 3',3'-c-di-GMP + 2 diphosphate</text>
        <dbReference type="Rhea" id="RHEA:24898"/>
        <dbReference type="ChEBI" id="CHEBI:33019"/>
        <dbReference type="ChEBI" id="CHEBI:37565"/>
        <dbReference type="ChEBI" id="CHEBI:58805"/>
        <dbReference type="EC" id="2.7.7.65"/>
    </reaction>
</comment>
<dbReference type="InterPro" id="IPR008984">
    <property type="entry name" value="SMAD_FHA_dom_sf"/>
</dbReference>
<keyword evidence="6" id="KW-1185">Reference proteome</keyword>
<dbReference type="SUPFAM" id="SSF55073">
    <property type="entry name" value="Nucleotide cyclase"/>
    <property type="match status" value="1"/>
</dbReference>
<dbReference type="PROSITE" id="PS50887">
    <property type="entry name" value="GGDEF"/>
    <property type="match status" value="1"/>
</dbReference>
<feature type="domain" description="FHA" evidence="3">
    <location>
        <begin position="44"/>
        <end position="93"/>
    </location>
</feature>
<dbReference type="SUPFAM" id="SSF49879">
    <property type="entry name" value="SMAD/FHA domain"/>
    <property type="match status" value="1"/>
</dbReference>
<dbReference type="Proteomes" id="UP001516472">
    <property type="component" value="Unassembled WGS sequence"/>
</dbReference>
<reference evidence="5 6" key="1">
    <citation type="submission" date="2020-02" db="EMBL/GenBank/DDBJ databases">
        <authorList>
            <person name="Babadi Z.K."/>
            <person name="Risdian C."/>
            <person name="Ebrahimipour G.H."/>
            <person name="Wink J."/>
        </authorList>
    </citation>
    <scope>NUCLEOTIDE SEQUENCE [LARGE SCALE GENOMIC DNA]</scope>
    <source>
        <strain evidence="5 6">ZKHCc1 1396</strain>
    </source>
</reference>
<dbReference type="Pfam" id="PF00990">
    <property type="entry name" value="GGDEF"/>
    <property type="match status" value="1"/>
</dbReference>